<dbReference type="InterPro" id="IPR008271">
    <property type="entry name" value="Ser/Thr_kinase_AS"/>
</dbReference>
<proteinExistence type="inferred from homology"/>
<sequence>MPSSSLAAEQHSEIAARYLHGHTLDSIFLAEYQLRDELGSGGFGFVCSAVQTGVGNVAGIEVAVKFIFKNRINEHDYTEVNGEPVESYVLRECDHPGIIRFLALFEDDQFFYLVQEIHGRPWSQNAALGCEVAQATSVPTLLQQHFLNPFSASPINHAMTLPGPLFERPGMARRASYDLFEAVEHRTFDEDQARHIFRQLVSAVQYMHARGMYHRDLKDENIVMDEHLVVKIIDFGSAVIENRLLSPVLHSQFRGTTTYAAPEVLNGESYHAGPADVWALGIILSIVLTGTSPFESTDHARCGRMQFKVPVSLDAEHLLGRCLRVDAARRATINEIAQHRWFRNGFAAMRPY</sequence>
<gene>
    <name evidence="8" type="ORF">BCR39DRAFT_463286</name>
</gene>
<feature type="binding site" evidence="4">
    <location>
        <position position="167"/>
    </location>
    <ligand>
        <name>ATP</name>
        <dbReference type="ChEBI" id="CHEBI:30616"/>
    </ligand>
</feature>
<dbReference type="EMBL" id="MCFC01000005">
    <property type="protein sequence ID" value="ORY33776.1"/>
    <property type="molecule type" value="Genomic_DNA"/>
</dbReference>
<dbReference type="Gene3D" id="1.10.510.10">
    <property type="entry name" value="Transferase(Phosphotransferase) domain 1"/>
    <property type="match status" value="1"/>
</dbReference>
<keyword evidence="8" id="KW-0808">Transferase</keyword>
<dbReference type="PANTHER" id="PTHR24346">
    <property type="entry name" value="MAP/MICROTUBULE AFFINITY-REGULATING KINASE"/>
    <property type="match status" value="1"/>
</dbReference>
<keyword evidence="6" id="KW-0723">Serine/threonine-protein kinase</keyword>
<dbReference type="PANTHER" id="PTHR24346:SF72">
    <property type="entry name" value="CAMK PROTEIN KINASE"/>
    <property type="match status" value="1"/>
</dbReference>
<feature type="binding site" evidence="5">
    <location>
        <position position="69"/>
    </location>
    <ligand>
        <name>ATP</name>
        <dbReference type="ChEBI" id="CHEBI:30616"/>
    </ligand>
</feature>
<protein>
    <submittedName>
        <fullName evidence="8">Kinase-like domain-containing protein</fullName>
    </submittedName>
</protein>
<dbReference type="SUPFAM" id="SSF56112">
    <property type="entry name" value="Protein kinase-like (PK-like)"/>
    <property type="match status" value="1"/>
</dbReference>
<keyword evidence="9" id="KW-1185">Reference proteome</keyword>
<dbReference type="PROSITE" id="PS50011">
    <property type="entry name" value="PROTEIN_KINASE_DOM"/>
    <property type="match status" value="1"/>
</dbReference>
<dbReference type="InterPro" id="IPR017348">
    <property type="entry name" value="PIM1/2/3"/>
</dbReference>
<evidence type="ECO:0000256" key="4">
    <source>
        <dbReference type="PIRSR" id="PIRSR037993-2"/>
    </source>
</evidence>
<dbReference type="SMART" id="SM00220">
    <property type="entry name" value="S_TKc"/>
    <property type="match status" value="1"/>
</dbReference>
<dbReference type="InParanoid" id="A0A1Y2BGD2"/>
<keyword evidence="8" id="KW-0418">Kinase</keyword>
<dbReference type="InterPro" id="IPR000719">
    <property type="entry name" value="Prot_kinase_dom"/>
</dbReference>
<feature type="domain" description="Protein kinase" evidence="7">
    <location>
        <begin position="32"/>
        <end position="342"/>
    </location>
</feature>
<evidence type="ECO:0000256" key="1">
    <source>
        <dbReference type="ARBA" id="ARBA00022741"/>
    </source>
</evidence>
<evidence type="ECO:0000256" key="5">
    <source>
        <dbReference type="PROSITE-ProRule" id="PRU10141"/>
    </source>
</evidence>
<dbReference type="GO" id="GO:0005634">
    <property type="term" value="C:nucleus"/>
    <property type="evidence" value="ECO:0007669"/>
    <property type="project" value="TreeGrafter"/>
</dbReference>
<feature type="active site" description="Proton acceptor" evidence="3">
    <location>
        <position position="216"/>
    </location>
</feature>
<dbReference type="OrthoDB" id="10252171at2759"/>
<feature type="binding site" evidence="4">
    <location>
        <position position="178"/>
    </location>
    <ligand>
        <name>ATP</name>
        <dbReference type="ChEBI" id="CHEBI:30616"/>
    </ligand>
</feature>
<name>A0A1Y2BGD2_9TREE</name>
<dbReference type="GO" id="GO:0004674">
    <property type="term" value="F:protein serine/threonine kinase activity"/>
    <property type="evidence" value="ECO:0007669"/>
    <property type="project" value="UniProtKB-KW"/>
</dbReference>
<dbReference type="InterPro" id="IPR011009">
    <property type="entry name" value="Kinase-like_dom_sf"/>
</dbReference>
<keyword evidence="1 5" id="KW-0547">Nucleotide-binding</keyword>
<dbReference type="Gene3D" id="3.30.200.20">
    <property type="entry name" value="Phosphorylase Kinase, domain 1"/>
    <property type="match status" value="1"/>
</dbReference>
<dbReference type="PIRSF" id="PIRSF037993">
    <property type="entry name" value="STPK_Pim-1"/>
    <property type="match status" value="1"/>
</dbReference>
<evidence type="ECO:0000256" key="2">
    <source>
        <dbReference type="ARBA" id="ARBA00022840"/>
    </source>
</evidence>
<comment type="caution">
    <text evidence="8">The sequence shown here is derived from an EMBL/GenBank/DDBJ whole genome shotgun (WGS) entry which is preliminary data.</text>
</comment>
<dbReference type="GO" id="GO:0005524">
    <property type="term" value="F:ATP binding"/>
    <property type="evidence" value="ECO:0007669"/>
    <property type="project" value="UniProtKB-UniRule"/>
</dbReference>
<reference evidence="8 9" key="1">
    <citation type="submission" date="2016-07" db="EMBL/GenBank/DDBJ databases">
        <title>Pervasive Adenine N6-methylation of Active Genes in Fungi.</title>
        <authorList>
            <consortium name="DOE Joint Genome Institute"/>
            <person name="Mondo S.J."/>
            <person name="Dannebaum R.O."/>
            <person name="Kuo R.C."/>
            <person name="Labutti K."/>
            <person name="Haridas S."/>
            <person name="Kuo A."/>
            <person name="Salamov A."/>
            <person name="Ahrendt S.R."/>
            <person name="Lipzen A."/>
            <person name="Sullivan W."/>
            <person name="Andreopoulos W.B."/>
            <person name="Clum A."/>
            <person name="Lindquist E."/>
            <person name="Daum C."/>
            <person name="Ramamoorthy G.K."/>
            <person name="Gryganskyi A."/>
            <person name="Culley D."/>
            <person name="Magnuson J.K."/>
            <person name="James T.Y."/>
            <person name="O'Malley M.A."/>
            <person name="Stajich J.E."/>
            <person name="Spatafora J.W."/>
            <person name="Visel A."/>
            <person name="Grigoriev I.V."/>
        </authorList>
    </citation>
    <scope>NUCLEOTIDE SEQUENCE [LARGE SCALE GENOMIC DNA]</scope>
    <source>
        <strain evidence="8 9">68-887.2</strain>
    </source>
</reference>
<dbReference type="GO" id="GO:0005829">
    <property type="term" value="C:cytosol"/>
    <property type="evidence" value="ECO:0007669"/>
    <property type="project" value="TreeGrafter"/>
</dbReference>
<keyword evidence="2 4" id="KW-0067">ATP-binding</keyword>
<comment type="similarity">
    <text evidence="6">Belongs to the protein kinase superfamily.</text>
</comment>
<dbReference type="AlphaFoldDB" id="A0A1Y2BGD2"/>
<dbReference type="GO" id="GO:0035556">
    <property type="term" value="P:intracellular signal transduction"/>
    <property type="evidence" value="ECO:0007669"/>
    <property type="project" value="TreeGrafter"/>
</dbReference>
<evidence type="ECO:0000313" key="8">
    <source>
        <dbReference type="EMBL" id="ORY33776.1"/>
    </source>
</evidence>
<evidence type="ECO:0000256" key="6">
    <source>
        <dbReference type="RuleBase" id="RU000304"/>
    </source>
</evidence>
<dbReference type="Proteomes" id="UP000193986">
    <property type="component" value="Unassembled WGS sequence"/>
</dbReference>
<evidence type="ECO:0000259" key="7">
    <source>
        <dbReference type="PROSITE" id="PS50011"/>
    </source>
</evidence>
<organism evidence="8 9">
    <name type="scientific">Naematelia encephala</name>
    <dbReference type="NCBI Taxonomy" id="71784"/>
    <lineage>
        <taxon>Eukaryota</taxon>
        <taxon>Fungi</taxon>
        <taxon>Dikarya</taxon>
        <taxon>Basidiomycota</taxon>
        <taxon>Agaricomycotina</taxon>
        <taxon>Tremellomycetes</taxon>
        <taxon>Tremellales</taxon>
        <taxon>Naemateliaceae</taxon>
        <taxon>Naematelia</taxon>
    </lineage>
</organism>
<evidence type="ECO:0000313" key="9">
    <source>
        <dbReference type="Proteomes" id="UP000193986"/>
    </source>
</evidence>
<dbReference type="GO" id="GO:0043066">
    <property type="term" value="P:negative regulation of apoptotic process"/>
    <property type="evidence" value="ECO:0007669"/>
    <property type="project" value="InterPro"/>
</dbReference>
<dbReference type="PROSITE" id="PS00107">
    <property type="entry name" value="PROTEIN_KINASE_ATP"/>
    <property type="match status" value="1"/>
</dbReference>
<accession>A0A1Y2BGD2</accession>
<evidence type="ECO:0000256" key="3">
    <source>
        <dbReference type="PIRSR" id="PIRSR037993-1"/>
    </source>
</evidence>
<dbReference type="STRING" id="71784.A0A1Y2BGD2"/>
<dbReference type="GO" id="GO:0045719">
    <property type="term" value="P:negative regulation of glycogen biosynthetic process"/>
    <property type="evidence" value="ECO:0007669"/>
    <property type="project" value="TreeGrafter"/>
</dbReference>
<dbReference type="InterPro" id="IPR017441">
    <property type="entry name" value="Protein_kinase_ATP_BS"/>
</dbReference>
<dbReference type="PROSITE" id="PS00108">
    <property type="entry name" value="PROTEIN_KINASE_ST"/>
    <property type="match status" value="1"/>
</dbReference>
<dbReference type="Pfam" id="PF00069">
    <property type="entry name" value="Pkinase"/>
    <property type="match status" value="2"/>
</dbReference>